<protein>
    <submittedName>
        <fullName evidence="8">Bacteriocin biosynthesis protein</fullName>
    </submittedName>
    <submittedName>
        <fullName evidence="7">Hydrolase</fullName>
    </submittedName>
</protein>
<evidence type="ECO:0000313" key="10">
    <source>
        <dbReference type="Proteomes" id="UP000033052"/>
    </source>
</evidence>
<feature type="signal peptide" evidence="5">
    <location>
        <begin position="1"/>
        <end position="27"/>
    </location>
</feature>
<dbReference type="EMBL" id="PDLH01000007">
    <property type="protein sequence ID" value="PHH01520.1"/>
    <property type="molecule type" value="Genomic_DNA"/>
</dbReference>
<dbReference type="Proteomes" id="UP000033052">
    <property type="component" value="Chromosome"/>
</dbReference>
<evidence type="ECO:0000256" key="3">
    <source>
        <dbReference type="ARBA" id="ARBA00022801"/>
    </source>
</evidence>
<comment type="similarity">
    <text evidence="1">Belongs to the peptidase C40 family.</text>
</comment>
<dbReference type="EMBL" id="CP009225">
    <property type="protein sequence ID" value="AKC61237.1"/>
    <property type="molecule type" value="Genomic_DNA"/>
</dbReference>
<reference evidence="7" key="1">
    <citation type="submission" date="2014-08" db="EMBL/GenBank/DDBJ databases">
        <authorList>
            <person name="Kubiak A."/>
            <person name="Poehlein A."/>
            <person name="Daniel R."/>
            <person name="Minton N.P."/>
        </authorList>
    </citation>
    <scope>NUCLEOTIDE SEQUENCE</scope>
    <source>
        <strain evidence="7">NCIMB 10696</strain>
    </source>
</reference>
<evidence type="ECO:0000313" key="7">
    <source>
        <dbReference type="EMBL" id="AKC61237.1"/>
    </source>
</evidence>
<dbReference type="EMBL" id="SXCS01000003">
    <property type="protein sequence ID" value="NFR61340.1"/>
    <property type="molecule type" value="Genomic_DNA"/>
</dbReference>
<gene>
    <name evidence="7" type="ORF">CLSPO_c05140</name>
    <name evidence="9" type="ORF">CRX47_17435</name>
    <name evidence="8" type="ORF">FDF70_07505</name>
</gene>
<dbReference type="InterPro" id="IPR036366">
    <property type="entry name" value="PGBDSf"/>
</dbReference>
<keyword evidence="11" id="KW-1185">Reference proteome</keyword>
<dbReference type="SUPFAM" id="SSF47090">
    <property type="entry name" value="PGBD-like"/>
    <property type="match status" value="2"/>
</dbReference>
<evidence type="ECO:0000313" key="11">
    <source>
        <dbReference type="Proteomes" id="UP000223854"/>
    </source>
</evidence>
<dbReference type="InterPro" id="IPR036365">
    <property type="entry name" value="PGBD-like_sf"/>
</dbReference>
<dbReference type="PANTHER" id="PTHR47053">
    <property type="entry name" value="MUREIN DD-ENDOPEPTIDASE MEPH-RELATED"/>
    <property type="match status" value="1"/>
</dbReference>
<keyword evidence="5" id="KW-0732">Signal</keyword>
<evidence type="ECO:0000256" key="2">
    <source>
        <dbReference type="ARBA" id="ARBA00022670"/>
    </source>
</evidence>
<dbReference type="KEGG" id="cld:CLSPO_c05140"/>
<dbReference type="InterPro" id="IPR002477">
    <property type="entry name" value="Peptidoglycan-bd-like"/>
</dbReference>
<reference evidence="9 11" key="3">
    <citation type="submission" date="2017-09" db="EMBL/GenBank/DDBJ databases">
        <title>FDA dAtabase for Regulatory Grade micrObial Sequences (FDA-ARGOS): Supporting development and validation of Infectious Disease Dx tests.</title>
        <authorList>
            <person name="Kerrigan L."/>
            <person name="Long C."/>
            <person name="Tallon L.J."/>
            <person name="Sadzewicz L."/>
            <person name="Ott S."/>
            <person name="Zhao X."/>
            <person name="Nagaraj S."/>
            <person name="Vavikolanu K."/>
            <person name="Aluvathingal J."/>
            <person name="Nadendla S."/>
            <person name="Sichtig H."/>
        </authorList>
    </citation>
    <scope>NUCLEOTIDE SEQUENCE [LARGE SCALE GENOMIC DNA]</scope>
    <source>
        <strain evidence="9 11">FDAARGOS_423</strain>
    </source>
</reference>
<dbReference type="GO" id="GO:0006508">
    <property type="term" value="P:proteolysis"/>
    <property type="evidence" value="ECO:0007669"/>
    <property type="project" value="UniProtKB-KW"/>
</dbReference>
<proteinExistence type="inferred from homology"/>
<dbReference type="Pfam" id="PF00877">
    <property type="entry name" value="NLPC_P60"/>
    <property type="match status" value="1"/>
</dbReference>
<sequence>MKKKTTILSIFLAIFMALTLNVGNVKAAANGQDIVNYAKKFIGTPYVWGGTSPSGFDCSGFVQYVYRNVAGVELPRDTYGQVNAGTRVSQSQLQPGDLVFTSTHHVGIYVGNGQMIHSPQTGDVIKISSIWKFYAGVRINGITNYSKDFIASVQRDLARCSFYTGPATGTIDGKTKQAIRNFRSTMGLPVNDTLDSSVVDALNQIVQKHSLSVNTNLKYATRFVQWWIGSTKNGIYDNNMKENVRQWQIKAGIWSAAGADGVIRKKDWDKMLRQVDDSGYTTDFVASVQRDLRKCSFYTGEATGNTDGKTKEAIRHFRSTMGLSVNDTLDSSVVDALNQIVQKHSLSVNTNLKYATRFIQWWLGIEKNGIYDNKMKEAVRQWQIKAGIWSAAGADGVIREKDWNKILK</sequence>
<feature type="domain" description="NlpC/P60" evidence="6">
    <location>
        <begin position="28"/>
        <end position="157"/>
    </location>
</feature>
<evidence type="ECO:0000313" key="12">
    <source>
        <dbReference type="Proteomes" id="UP000486601"/>
    </source>
</evidence>
<organism evidence="8 12">
    <name type="scientific">Clostridium sporogenes</name>
    <dbReference type="NCBI Taxonomy" id="1509"/>
    <lineage>
        <taxon>Bacteria</taxon>
        <taxon>Bacillati</taxon>
        <taxon>Bacillota</taxon>
        <taxon>Clostridia</taxon>
        <taxon>Eubacteriales</taxon>
        <taxon>Clostridiaceae</taxon>
        <taxon>Clostridium</taxon>
    </lineage>
</organism>
<evidence type="ECO:0000313" key="9">
    <source>
        <dbReference type="EMBL" id="PHH01520.1"/>
    </source>
</evidence>
<keyword evidence="4" id="KW-0788">Thiol protease</keyword>
<dbReference type="InterPro" id="IPR051202">
    <property type="entry name" value="Peptidase_C40"/>
</dbReference>
<dbReference type="GO" id="GO:0008234">
    <property type="term" value="F:cysteine-type peptidase activity"/>
    <property type="evidence" value="ECO:0007669"/>
    <property type="project" value="UniProtKB-KW"/>
</dbReference>
<dbReference type="InterPro" id="IPR038765">
    <property type="entry name" value="Papain-like_cys_pep_sf"/>
</dbReference>
<dbReference type="Proteomes" id="UP000486601">
    <property type="component" value="Unassembled WGS sequence"/>
</dbReference>
<dbReference type="Gene3D" id="3.90.1720.10">
    <property type="entry name" value="endopeptidase domain like (from Nostoc punctiforme)"/>
    <property type="match status" value="1"/>
</dbReference>
<dbReference type="PROSITE" id="PS51935">
    <property type="entry name" value="NLPC_P60"/>
    <property type="match status" value="1"/>
</dbReference>
<evidence type="ECO:0000256" key="1">
    <source>
        <dbReference type="ARBA" id="ARBA00007074"/>
    </source>
</evidence>
<evidence type="ECO:0000256" key="5">
    <source>
        <dbReference type="SAM" id="SignalP"/>
    </source>
</evidence>
<dbReference type="AlphaFoldDB" id="A0A7X5SXP4"/>
<dbReference type="PANTHER" id="PTHR47053:SF1">
    <property type="entry name" value="MUREIN DD-ENDOPEPTIDASE MEPH-RELATED"/>
    <property type="match status" value="1"/>
</dbReference>
<reference evidence="8 12" key="4">
    <citation type="submission" date="2019-04" db="EMBL/GenBank/DDBJ databases">
        <title>Genome sequencing of Clostridium botulinum Groups I-IV and Clostridium butyricum.</title>
        <authorList>
            <person name="Brunt J."/>
            <person name="Van Vliet A.H.M."/>
            <person name="Stringer S.C."/>
            <person name="Carter A.T."/>
            <person name="Peck M.W."/>
        </authorList>
    </citation>
    <scope>NUCLEOTIDE SEQUENCE [LARGE SCALE GENOMIC DNA]</scope>
    <source>
        <strain evidence="8 12">IFR 18/108</strain>
    </source>
</reference>
<keyword evidence="3 7" id="KW-0378">Hydrolase</keyword>
<dbReference type="SUPFAM" id="SSF54001">
    <property type="entry name" value="Cysteine proteinases"/>
    <property type="match status" value="1"/>
</dbReference>
<dbReference type="InterPro" id="IPR000064">
    <property type="entry name" value="NLP_P60_dom"/>
</dbReference>
<keyword evidence="2" id="KW-0645">Protease</keyword>
<evidence type="ECO:0000259" key="6">
    <source>
        <dbReference type="PROSITE" id="PS51935"/>
    </source>
</evidence>
<evidence type="ECO:0000313" key="8">
    <source>
        <dbReference type="EMBL" id="NFR61340.1"/>
    </source>
</evidence>
<feature type="chain" id="PRO_5044662115" evidence="5">
    <location>
        <begin position="28"/>
        <end position="408"/>
    </location>
</feature>
<dbReference type="Gene3D" id="1.10.101.10">
    <property type="entry name" value="PGBD-like superfamily/PGBD"/>
    <property type="match status" value="2"/>
</dbReference>
<dbReference type="Proteomes" id="UP000223854">
    <property type="component" value="Unassembled WGS sequence"/>
</dbReference>
<name>A0A7X5SXP4_CLOSG</name>
<evidence type="ECO:0000256" key="4">
    <source>
        <dbReference type="ARBA" id="ARBA00022807"/>
    </source>
</evidence>
<reference evidence="7 10" key="2">
    <citation type="journal article" date="2015" name="PLoS ONE">
        <title>A universal mariner transposon system for forward genetic studies in the genus clostridium.</title>
        <authorList>
            <person name="Zhang Y."/>
            <person name="Grosse-Honebrink A."/>
            <person name="Minton N.P."/>
        </authorList>
    </citation>
    <scope>NUCLEOTIDE SEQUENCE [LARGE SCALE GENOMIC DNA]</scope>
    <source>
        <strain evidence="7 10">NCIMB 10696</strain>
    </source>
</reference>
<dbReference type="Pfam" id="PF01471">
    <property type="entry name" value="PG_binding_1"/>
    <property type="match status" value="2"/>
</dbReference>
<accession>A0A7X5SXP4</accession>